<protein>
    <submittedName>
        <fullName evidence="1">Uncharacterized protein</fullName>
    </submittedName>
</protein>
<dbReference type="EMBL" id="BK015425">
    <property type="protein sequence ID" value="DAE06051.1"/>
    <property type="molecule type" value="Genomic_DNA"/>
</dbReference>
<name>A0A8S5PHV1_9CAUD</name>
<proteinExistence type="predicted"/>
<evidence type="ECO:0000313" key="1">
    <source>
        <dbReference type="EMBL" id="DAE06051.1"/>
    </source>
</evidence>
<sequence length="98" mass="11583">MIIKCQKSNKIMYSFYMDLFKPKPEPKIGEKYNLREELTEVEREDIIKNCKVKNKNKGLTAFAQKYNVDEYLIYSTLVDAGKIKLQLFSLSKEYSKQT</sequence>
<reference evidence="1" key="1">
    <citation type="journal article" date="2021" name="Proc. Natl. Acad. Sci. U.S.A.">
        <title>A Catalog of Tens of Thousands of Viruses from Human Metagenomes Reveals Hidden Associations with Chronic Diseases.</title>
        <authorList>
            <person name="Tisza M.J."/>
            <person name="Buck C.B."/>
        </authorList>
    </citation>
    <scope>NUCLEOTIDE SEQUENCE</scope>
    <source>
        <strain evidence="1">Ctsxw88</strain>
    </source>
</reference>
<organism evidence="1">
    <name type="scientific">Siphoviridae sp. ctsxw88</name>
    <dbReference type="NCBI Taxonomy" id="2825701"/>
    <lineage>
        <taxon>Viruses</taxon>
        <taxon>Duplodnaviria</taxon>
        <taxon>Heunggongvirae</taxon>
        <taxon>Uroviricota</taxon>
        <taxon>Caudoviricetes</taxon>
    </lineage>
</organism>
<accession>A0A8S5PHV1</accession>